<evidence type="ECO:0000256" key="1">
    <source>
        <dbReference type="ARBA" id="ARBA00022801"/>
    </source>
</evidence>
<dbReference type="SUPFAM" id="SSF82171">
    <property type="entry name" value="DPP6 N-terminal domain-like"/>
    <property type="match status" value="1"/>
</dbReference>
<dbReference type="GO" id="GO:0004252">
    <property type="term" value="F:serine-type endopeptidase activity"/>
    <property type="evidence" value="ECO:0007669"/>
    <property type="project" value="TreeGrafter"/>
</dbReference>
<organism evidence="4 5">
    <name type="scientific">Flavobacterium johnsoniae</name>
    <name type="common">Cytophaga johnsonae</name>
    <dbReference type="NCBI Taxonomy" id="986"/>
    <lineage>
        <taxon>Bacteria</taxon>
        <taxon>Pseudomonadati</taxon>
        <taxon>Bacteroidota</taxon>
        <taxon>Flavobacteriia</taxon>
        <taxon>Flavobacteriales</taxon>
        <taxon>Flavobacteriaceae</taxon>
        <taxon>Flavobacterium</taxon>
    </lineage>
</organism>
<dbReference type="Gene3D" id="2.120.10.30">
    <property type="entry name" value="TolB, C-terminal domain"/>
    <property type="match status" value="1"/>
</dbReference>
<keyword evidence="2" id="KW-0472">Membrane</keyword>
<dbReference type="Pfam" id="PF00326">
    <property type="entry name" value="Peptidase_S9"/>
    <property type="match status" value="1"/>
</dbReference>
<dbReference type="AlphaFoldDB" id="A0A1J7BSP1"/>
<dbReference type="Gene3D" id="3.40.50.1820">
    <property type="entry name" value="alpha/beta hydrolase"/>
    <property type="match status" value="1"/>
</dbReference>
<proteinExistence type="predicted"/>
<dbReference type="InterPro" id="IPR011042">
    <property type="entry name" value="6-blade_b-propeller_TolB-like"/>
</dbReference>
<comment type="caution">
    <text evidence="4">The sequence shown here is derived from an EMBL/GenBank/DDBJ whole genome shotgun (WGS) entry which is preliminary data.</text>
</comment>
<dbReference type="OrthoDB" id="9812921at2"/>
<dbReference type="PANTHER" id="PTHR42776:SF4">
    <property type="entry name" value="ACYLAMINO-ACID-RELEASING ENZYME"/>
    <property type="match status" value="1"/>
</dbReference>
<dbReference type="InterPro" id="IPR001375">
    <property type="entry name" value="Peptidase_S9_cat"/>
</dbReference>
<name>A0A1J7BSP1_FLAJO</name>
<protein>
    <recommendedName>
        <fullName evidence="3">Peptidase S9 prolyl oligopeptidase catalytic domain-containing protein</fullName>
    </recommendedName>
</protein>
<dbReference type="RefSeq" id="WP_071637270.1">
    <property type="nucleotide sequence ID" value="NZ_MLFK01000007.1"/>
</dbReference>
<evidence type="ECO:0000259" key="3">
    <source>
        <dbReference type="Pfam" id="PF00326"/>
    </source>
</evidence>
<feature type="domain" description="Peptidase S9 prolyl oligopeptidase catalytic" evidence="3">
    <location>
        <begin position="693"/>
        <end position="873"/>
    </location>
</feature>
<evidence type="ECO:0000313" key="4">
    <source>
        <dbReference type="EMBL" id="OIV41719.1"/>
    </source>
</evidence>
<dbReference type="EMBL" id="MLFK01000007">
    <property type="protein sequence ID" value="OIV41719.1"/>
    <property type="molecule type" value="Genomic_DNA"/>
</dbReference>
<keyword evidence="5" id="KW-1185">Reference proteome</keyword>
<dbReference type="GO" id="GO:0006508">
    <property type="term" value="P:proteolysis"/>
    <property type="evidence" value="ECO:0007669"/>
    <property type="project" value="InterPro"/>
</dbReference>
<evidence type="ECO:0000313" key="5">
    <source>
        <dbReference type="Proteomes" id="UP000182826"/>
    </source>
</evidence>
<accession>A0A1J7BSP1</accession>
<reference evidence="4 5" key="1">
    <citation type="submission" date="2016-10" db="EMBL/GenBank/DDBJ databases">
        <title>Draft Genome Sequence of Rhizobacteria Flavobacterium johnsoniae CI04.</title>
        <authorList>
            <person name="Bravo J.I."/>
            <person name="Lozano G.L."/>
            <person name="Handelsman J."/>
        </authorList>
    </citation>
    <scope>NUCLEOTIDE SEQUENCE [LARGE SCALE GENOMIC DNA]</scope>
    <source>
        <strain evidence="4 5">CI04</strain>
    </source>
</reference>
<dbReference type="Proteomes" id="UP000182826">
    <property type="component" value="Unassembled WGS sequence"/>
</dbReference>
<keyword evidence="2" id="KW-0812">Transmembrane</keyword>
<dbReference type="InterPro" id="IPR029058">
    <property type="entry name" value="AB_hydrolase_fold"/>
</dbReference>
<feature type="transmembrane region" description="Helical" evidence="2">
    <location>
        <begin position="12"/>
        <end position="30"/>
    </location>
</feature>
<dbReference type="PANTHER" id="PTHR42776">
    <property type="entry name" value="SERINE PEPTIDASE S9 FAMILY MEMBER"/>
    <property type="match status" value="1"/>
</dbReference>
<sequence length="884" mass="101773">MATFIPLRIFKISFLPFFNLVPFFILPLVTCPLKGQVMQKKKLDQASYKLWSNFEIDKTAPNEKWVSYGINYAYSFDTLFLRNVTDGRTYSFPTAVKSLFTKNNLFLFMKGDTLTTINPENGKKDIITGADHYEYSYQNNLLLVFIRSEKNKGILRVKSPLDKTLLEIPNVTKFSMSPSGSRLLYNITLNGKNSLFLFDLKNISVSEQLVKTDENYYDNFTWQRTDKAVAFCSNSKEGAPVSLLLYTIADKKIYQLDSNVVDSFPKGASIAATSRNKMLISDDLKKVFFSLKNKSEAPLNQLDSKVEIWSTNDKWIYPQEQRNGNSYSTPKIAVWMPEQKLFRQITDNNLSSMMLSPDSSYAVLSDPKAYEPQFEFEGPRDYYLLDLITFEKHLLLRKQPVLMHDISISPTGKYITYFKDKNWWIYCLKDKTHTNLTSKTGIPFLGKVVALSAESPYGNAGWTSSDEEILLYDEFDLWAFKPDGTRNRRLTNGKEAQIRFKLDLKPKTINRKYLYDGLVHQQYDIKKTLLMRGENQNGQTGFYTWNSTGGIKTIIARDSYFSNLITGSKRGTYFCMEQKFNLPPRMIAVGNNLNEKCIFQSNSQHDDFNWGRSELVSFQNSKNKNLKGVLYYPADYSPNKKYPMIVYIYEIQSSGLHKYWNPTLENESGYNPSVFTTTGYFVFLPDILHEKENVGPSTLDCVLSGTKKIMETGKVDTKRIAIMGHSFGGYETSYVINQTNVFATAIASGAITDLTRRYLTVGINTARPEIWRFASGGWRMGDKTPFSSREDFDRNSPLAFIENLQTPLLMWSGKEDTQVDPFQTTAYYMALRRLNKKSIMLLYPKESHTLLNPVNQKDLTIRVLQWLDYYLKDEKTPDWINGHI</sequence>
<gene>
    <name evidence="4" type="ORF">BKM63_14480</name>
</gene>
<evidence type="ECO:0000256" key="2">
    <source>
        <dbReference type="SAM" id="Phobius"/>
    </source>
</evidence>
<keyword evidence="1" id="KW-0378">Hydrolase</keyword>
<dbReference type="SUPFAM" id="SSF53474">
    <property type="entry name" value="alpha/beta-Hydrolases"/>
    <property type="match status" value="1"/>
</dbReference>
<keyword evidence="2" id="KW-1133">Transmembrane helix</keyword>